<protein>
    <submittedName>
        <fullName evidence="1">Uncharacterized protein</fullName>
    </submittedName>
</protein>
<dbReference type="Proteomes" id="UP001055879">
    <property type="component" value="Linkage Group LG08"/>
</dbReference>
<evidence type="ECO:0000313" key="1">
    <source>
        <dbReference type="EMBL" id="KAI3706553.1"/>
    </source>
</evidence>
<reference evidence="2" key="1">
    <citation type="journal article" date="2022" name="Mol. Ecol. Resour.">
        <title>The genomes of chicory, endive, great burdock and yacon provide insights into Asteraceae palaeo-polyploidization history and plant inulin production.</title>
        <authorList>
            <person name="Fan W."/>
            <person name="Wang S."/>
            <person name="Wang H."/>
            <person name="Wang A."/>
            <person name="Jiang F."/>
            <person name="Liu H."/>
            <person name="Zhao H."/>
            <person name="Xu D."/>
            <person name="Zhang Y."/>
        </authorList>
    </citation>
    <scope>NUCLEOTIDE SEQUENCE [LARGE SCALE GENOMIC DNA]</scope>
    <source>
        <strain evidence="2">cv. Niubang</strain>
    </source>
</reference>
<proteinExistence type="predicted"/>
<organism evidence="1 2">
    <name type="scientific">Arctium lappa</name>
    <name type="common">Greater burdock</name>
    <name type="synonym">Lappa major</name>
    <dbReference type="NCBI Taxonomy" id="4217"/>
    <lineage>
        <taxon>Eukaryota</taxon>
        <taxon>Viridiplantae</taxon>
        <taxon>Streptophyta</taxon>
        <taxon>Embryophyta</taxon>
        <taxon>Tracheophyta</taxon>
        <taxon>Spermatophyta</taxon>
        <taxon>Magnoliopsida</taxon>
        <taxon>eudicotyledons</taxon>
        <taxon>Gunneridae</taxon>
        <taxon>Pentapetalae</taxon>
        <taxon>asterids</taxon>
        <taxon>campanulids</taxon>
        <taxon>Asterales</taxon>
        <taxon>Asteraceae</taxon>
        <taxon>Carduoideae</taxon>
        <taxon>Cardueae</taxon>
        <taxon>Arctiinae</taxon>
        <taxon>Arctium</taxon>
    </lineage>
</organism>
<keyword evidence="2" id="KW-1185">Reference proteome</keyword>
<dbReference type="EMBL" id="CM042054">
    <property type="protein sequence ID" value="KAI3706553.1"/>
    <property type="molecule type" value="Genomic_DNA"/>
</dbReference>
<accession>A0ACB9A9S1</accession>
<sequence>MAALESLIVSRFHLSSSSPNPPFQSPTKLCLPIPTSSPNFFFKPPLFTLSLPISTTFQGCLSSTIQHEITEEEEEKLDNKKKLVFVLNLPRPFSVADVTNLLGECETMATNVEKPTPPNETHHKLFSCLKQFFADFDPRVVFSPSAGYGFVSFASKEEAEFAISALNHNKGLVENQETVSDQELIKVKLFEYIANKYVILFFDFTPASDSIAHQQDLDKKLIYLDSFGIDLIPLLTTHPLLISTSLSDIKSTISFLSSTTPLSPPALHRLVSLCPALLTLPLPSIISTITFLLREANVRPHHLRRVIHRRPRLLASDVKTRLRPTLYFLQGTIGISEINKHTHLLSSSVEDKLLPRIQYFNENIVISYNDTILIFRRFPSLFCYSIKDNLEPKFNYFVVEMGRDLKELVEFPQYFSFSLENRIKPRHRRCVEKNVCLPLPAMLRLTEKRFLERLEVCCGSSTPVRNSPFWYYTHHSDY</sequence>
<gene>
    <name evidence="1" type="ORF">L6452_24370</name>
</gene>
<reference evidence="1 2" key="2">
    <citation type="journal article" date="2022" name="Mol. Ecol. Resour.">
        <title>The genomes of chicory, endive, great burdock and yacon provide insights into Asteraceae paleo-polyploidization history and plant inulin production.</title>
        <authorList>
            <person name="Fan W."/>
            <person name="Wang S."/>
            <person name="Wang H."/>
            <person name="Wang A."/>
            <person name="Jiang F."/>
            <person name="Liu H."/>
            <person name="Zhao H."/>
            <person name="Xu D."/>
            <person name="Zhang Y."/>
        </authorList>
    </citation>
    <scope>NUCLEOTIDE SEQUENCE [LARGE SCALE GENOMIC DNA]</scope>
    <source>
        <strain evidence="2">cv. Niubang</strain>
    </source>
</reference>
<evidence type="ECO:0000313" key="2">
    <source>
        <dbReference type="Proteomes" id="UP001055879"/>
    </source>
</evidence>
<comment type="caution">
    <text evidence="1">The sequence shown here is derived from an EMBL/GenBank/DDBJ whole genome shotgun (WGS) entry which is preliminary data.</text>
</comment>
<name>A0ACB9A9S1_ARCLA</name>